<keyword evidence="3" id="KW-1185">Reference proteome</keyword>
<organism evidence="2 3">
    <name type="scientific">Portunus trituberculatus</name>
    <name type="common">Swimming crab</name>
    <name type="synonym">Neptunus trituberculatus</name>
    <dbReference type="NCBI Taxonomy" id="210409"/>
    <lineage>
        <taxon>Eukaryota</taxon>
        <taxon>Metazoa</taxon>
        <taxon>Ecdysozoa</taxon>
        <taxon>Arthropoda</taxon>
        <taxon>Crustacea</taxon>
        <taxon>Multicrustacea</taxon>
        <taxon>Malacostraca</taxon>
        <taxon>Eumalacostraca</taxon>
        <taxon>Eucarida</taxon>
        <taxon>Decapoda</taxon>
        <taxon>Pleocyemata</taxon>
        <taxon>Brachyura</taxon>
        <taxon>Eubrachyura</taxon>
        <taxon>Portunoidea</taxon>
        <taxon>Portunidae</taxon>
        <taxon>Portuninae</taxon>
        <taxon>Portunus</taxon>
    </lineage>
</organism>
<name>A0A5B7KBN1_PORTR</name>
<evidence type="ECO:0000256" key="1">
    <source>
        <dbReference type="SAM" id="MobiDB-lite"/>
    </source>
</evidence>
<proteinExistence type="predicted"/>
<evidence type="ECO:0000313" key="3">
    <source>
        <dbReference type="Proteomes" id="UP000324222"/>
    </source>
</evidence>
<reference evidence="2 3" key="1">
    <citation type="submission" date="2019-05" db="EMBL/GenBank/DDBJ databases">
        <title>Another draft genome of Portunus trituberculatus and its Hox gene families provides insights of decapod evolution.</title>
        <authorList>
            <person name="Jeong J.-H."/>
            <person name="Song I."/>
            <person name="Kim S."/>
            <person name="Choi T."/>
            <person name="Kim D."/>
            <person name="Ryu S."/>
            <person name="Kim W."/>
        </authorList>
    </citation>
    <scope>NUCLEOTIDE SEQUENCE [LARGE SCALE GENOMIC DNA]</scope>
    <source>
        <tissue evidence="2">Muscle</tissue>
    </source>
</reference>
<evidence type="ECO:0000313" key="2">
    <source>
        <dbReference type="EMBL" id="MPD02389.1"/>
    </source>
</evidence>
<dbReference type="EMBL" id="VSRR010131190">
    <property type="protein sequence ID" value="MPD02389.1"/>
    <property type="molecule type" value="Genomic_DNA"/>
</dbReference>
<sequence>MNNNEEIKILSMLYSIKALHLRFYTQLSSVLFSVSPFTTTITATETTNTTTTMHHTTSSSRSSTRRLDNSRVESLR</sequence>
<protein>
    <submittedName>
        <fullName evidence="2">Uncharacterized protein</fullName>
    </submittedName>
</protein>
<gene>
    <name evidence="2" type="ORF">E2C01_097967</name>
</gene>
<comment type="caution">
    <text evidence="2">The sequence shown here is derived from an EMBL/GenBank/DDBJ whole genome shotgun (WGS) entry which is preliminary data.</text>
</comment>
<feature type="compositionally biased region" description="Basic and acidic residues" evidence="1">
    <location>
        <begin position="65"/>
        <end position="76"/>
    </location>
</feature>
<feature type="region of interest" description="Disordered" evidence="1">
    <location>
        <begin position="44"/>
        <end position="76"/>
    </location>
</feature>
<dbReference type="Proteomes" id="UP000324222">
    <property type="component" value="Unassembled WGS sequence"/>
</dbReference>
<feature type="compositionally biased region" description="Low complexity" evidence="1">
    <location>
        <begin position="44"/>
        <end position="62"/>
    </location>
</feature>
<dbReference type="AlphaFoldDB" id="A0A5B7KBN1"/>
<accession>A0A5B7KBN1</accession>